<dbReference type="Gene3D" id="3.40.50.2300">
    <property type="match status" value="2"/>
</dbReference>
<feature type="domain" description="HTH lacI-type" evidence="4">
    <location>
        <begin position="4"/>
        <end position="58"/>
    </location>
</feature>
<keyword evidence="2" id="KW-0238">DNA-binding</keyword>
<keyword evidence="1" id="KW-0805">Transcription regulation</keyword>
<proteinExistence type="predicted"/>
<dbReference type="PROSITE" id="PS50932">
    <property type="entry name" value="HTH_LACI_2"/>
    <property type="match status" value="1"/>
</dbReference>
<dbReference type="InterPro" id="IPR028082">
    <property type="entry name" value="Peripla_BP_I"/>
</dbReference>
<dbReference type="Gene3D" id="1.10.260.40">
    <property type="entry name" value="lambda repressor-like DNA-binding domains"/>
    <property type="match status" value="1"/>
</dbReference>
<dbReference type="Proteomes" id="UP001207337">
    <property type="component" value="Unassembled WGS sequence"/>
</dbReference>
<evidence type="ECO:0000256" key="3">
    <source>
        <dbReference type="ARBA" id="ARBA00023163"/>
    </source>
</evidence>
<evidence type="ECO:0000256" key="1">
    <source>
        <dbReference type="ARBA" id="ARBA00023015"/>
    </source>
</evidence>
<dbReference type="InterPro" id="IPR010982">
    <property type="entry name" value="Lambda_DNA-bd_dom_sf"/>
</dbReference>
<dbReference type="EMBL" id="JAJNDC010000003">
    <property type="protein sequence ID" value="MCW9713754.1"/>
    <property type="molecule type" value="Genomic_DNA"/>
</dbReference>
<evidence type="ECO:0000259" key="4">
    <source>
        <dbReference type="PROSITE" id="PS50932"/>
    </source>
</evidence>
<dbReference type="Pfam" id="PF13407">
    <property type="entry name" value="Peripla_BP_4"/>
    <property type="match status" value="1"/>
</dbReference>
<comment type="caution">
    <text evidence="5">The sequence shown here is derived from an EMBL/GenBank/DDBJ whole genome shotgun (WGS) entry which is preliminary data.</text>
</comment>
<accession>A0ABT3Q0W8</accession>
<dbReference type="SUPFAM" id="SSF53822">
    <property type="entry name" value="Periplasmic binding protein-like I"/>
    <property type="match status" value="1"/>
</dbReference>
<dbReference type="CDD" id="cd06267">
    <property type="entry name" value="PBP1_LacI_sugar_binding-like"/>
    <property type="match status" value="1"/>
</dbReference>
<dbReference type="PANTHER" id="PTHR30146">
    <property type="entry name" value="LACI-RELATED TRANSCRIPTIONAL REPRESSOR"/>
    <property type="match status" value="1"/>
</dbReference>
<dbReference type="SMART" id="SM00354">
    <property type="entry name" value="HTH_LACI"/>
    <property type="match status" value="1"/>
</dbReference>
<dbReference type="SUPFAM" id="SSF47413">
    <property type="entry name" value="lambda repressor-like DNA-binding domains"/>
    <property type="match status" value="1"/>
</dbReference>
<evidence type="ECO:0000313" key="5">
    <source>
        <dbReference type="EMBL" id="MCW9713754.1"/>
    </source>
</evidence>
<dbReference type="PANTHER" id="PTHR30146:SF109">
    <property type="entry name" value="HTH-TYPE TRANSCRIPTIONAL REGULATOR GALS"/>
    <property type="match status" value="1"/>
</dbReference>
<sequence>MKNVRLEDIAKKLDLTKVSVSKALRDHSDISEETKKKVKKMAQKMGYRPNLVARSLTSKKTQIIGVIVPKIAHSFFSSVIDGIYQAALESDYEVILGVSLEDDKLEKKHVESMLNMRVEGLLISISEKTKEAEYFERVKDMNAQLVFFDRGFSDANYTYLRVDDKKQAKKGVQYLIDRNYMNIAHLSGYLSVEIGRDRNLGYREALTEAGIDIDENAVVETGFSEEDGYRGFGKLMEGYGKPEAVFCATYPVGLGALKYMKEHDIDPGEITILSFGSSEFNQYLSHPFICIDQPTFDLGYRAFKRLVMEIESDGKAKPELISMQTDIIK</sequence>
<dbReference type="RefSeq" id="WP_265790664.1">
    <property type="nucleotide sequence ID" value="NZ_BAABRS010000003.1"/>
</dbReference>
<name>A0ABT3Q0W8_9BACT</name>
<dbReference type="Pfam" id="PF00356">
    <property type="entry name" value="LacI"/>
    <property type="match status" value="1"/>
</dbReference>
<protein>
    <submittedName>
        <fullName evidence="5">LacI family transcriptional regulator</fullName>
    </submittedName>
</protein>
<evidence type="ECO:0000256" key="2">
    <source>
        <dbReference type="ARBA" id="ARBA00023125"/>
    </source>
</evidence>
<gene>
    <name evidence="5" type="ORF">LQ318_12650</name>
</gene>
<reference evidence="5 6" key="1">
    <citation type="submission" date="2021-11" db="EMBL/GenBank/DDBJ databases">
        <title>Aliifidinibius sp. nov., a new bacterium isolated from saline soil.</title>
        <authorList>
            <person name="Galisteo C."/>
            <person name="De La Haba R."/>
            <person name="Sanchez-Porro C."/>
            <person name="Ventosa A."/>
        </authorList>
    </citation>
    <scope>NUCLEOTIDE SEQUENCE [LARGE SCALE GENOMIC DNA]</scope>
    <source>
        <strain evidence="5 6">KACC 190600</strain>
    </source>
</reference>
<dbReference type="InterPro" id="IPR000843">
    <property type="entry name" value="HTH_LacI"/>
</dbReference>
<keyword evidence="3" id="KW-0804">Transcription</keyword>
<keyword evidence="6" id="KW-1185">Reference proteome</keyword>
<dbReference type="InterPro" id="IPR025997">
    <property type="entry name" value="SBP_2_dom"/>
</dbReference>
<dbReference type="CDD" id="cd01392">
    <property type="entry name" value="HTH_LacI"/>
    <property type="match status" value="1"/>
</dbReference>
<organism evidence="5 6">
    <name type="scientific">Fodinibius salicampi</name>
    <dbReference type="NCBI Taxonomy" id="1920655"/>
    <lineage>
        <taxon>Bacteria</taxon>
        <taxon>Pseudomonadati</taxon>
        <taxon>Balneolota</taxon>
        <taxon>Balneolia</taxon>
        <taxon>Balneolales</taxon>
        <taxon>Balneolaceae</taxon>
        <taxon>Fodinibius</taxon>
    </lineage>
</organism>
<evidence type="ECO:0000313" key="6">
    <source>
        <dbReference type="Proteomes" id="UP001207337"/>
    </source>
</evidence>